<feature type="transmembrane region" description="Helical" evidence="1">
    <location>
        <begin position="56"/>
        <end position="75"/>
    </location>
</feature>
<dbReference type="PANTHER" id="PTHR31008:SF15">
    <property type="entry name" value="GPI-ANCHORED ADHESIN-LIKE PROTEIN"/>
    <property type="match status" value="1"/>
</dbReference>
<sequence>MPTRKLAVHSLRLIQGFGILAVRIVGIIVSSAFNGAFAAPSYLIDPKGLTVPQADYVLRIILMVGAIPAALTYYWRMKMPETARYSALVAKDAKQSAADMSKDGKTEKLASGLLKPFVSHLIVAEEQVAQEVQSIKLEVNRRQNEGTWFTKGILERFVRFVSTPEALELVITYDVEMSQLEAARRIYLQGAGNQISSAKGGDGIGASTSADITKKELLRAIDV</sequence>
<dbReference type="EMBL" id="JADFTS010000002">
    <property type="protein sequence ID" value="KAF9621088.1"/>
    <property type="molecule type" value="Genomic_DNA"/>
</dbReference>
<dbReference type="PANTHER" id="PTHR31008">
    <property type="entry name" value="COP1-INTERACTING PROTEIN-RELATED"/>
    <property type="match status" value="1"/>
</dbReference>
<keyword evidence="1" id="KW-1133">Transmembrane helix</keyword>
<dbReference type="Proteomes" id="UP000631114">
    <property type="component" value="Unassembled WGS sequence"/>
</dbReference>
<proteinExistence type="predicted"/>
<keyword evidence="1" id="KW-0812">Transmembrane</keyword>
<dbReference type="InterPro" id="IPR036259">
    <property type="entry name" value="MFS_trans_sf"/>
</dbReference>
<name>A0A835IT11_9MAGN</name>
<evidence type="ECO:0000256" key="1">
    <source>
        <dbReference type="SAM" id="Phobius"/>
    </source>
</evidence>
<dbReference type="AlphaFoldDB" id="A0A835IT11"/>
<keyword evidence="3" id="KW-1185">Reference proteome</keyword>
<accession>A0A835IT11</accession>
<evidence type="ECO:0000313" key="3">
    <source>
        <dbReference type="Proteomes" id="UP000631114"/>
    </source>
</evidence>
<protein>
    <submittedName>
        <fullName evidence="2">Uncharacterized protein</fullName>
    </submittedName>
</protein>
<feature type="transmembrane region" description="Helical" evidence="1">
    <location>
        <begin position="20"/>
        <end position="44"/>
    </location>
</feature>
<dbReference type="Gene3D" id="1.20.1250.20">
    <property type="entry name" value="MFS general substrate transporter like domains"/>
    <property type="match status" value="1"/>
</dbReference>
<evidence type="ECO:0000313" key="2">
    <source>
        <dbReference type="EMBL" id="KAF9621088.1"/>
    </source>
</evidence>
<keyword evidence="1" id="KW-0472">Membrane</keyword>
<comment type="caution">
    <text evidence="2">The sequence shown here is derived from an EMBL/GenBank/DDBJ whole genome shotgun (WGS) entry which is preliminary data.</text>
</comment>
<gene>
    <name evidence="2" type="ORF">IFM89_016522</name>
</gene>
<dbReference type="OrthoDB" id="1719989at2759"/>
<reference evidence="2 3" key="1">
    <citation type="submission" date="2020-10" db="EMBL/GenBank/DDBJ databases">
        <title>The Coptis chinensis genome and diversification of protoberbering-type alkaloids.</title>
        <authorList>
            <person name="Wang B."/>
            <person name="Shu S."/>
            <person name="Song C."/>
            <person name="Liu Y."/>
        </authorList>
    </citation>
    <scope>NUCLEOTIDE SEQUENCE [LARGE SCALE GENOMIC DNA]</scope>
    <source>
        <strain evidence="2">HL-2020</strain>
        <tissue evidence="2">Leaf</tissue>
    </source>
</reference>
<organism evidence="2 3">
    <name type="scientific">Coptis chinensis</name>
    <dbReference type="NCBI Taxonomy" id="261450"/>
    <lineage>
        <taxon>Eukaryota</taxon>
        <taxon>Viridiplantae</taxon>
        <taxon>Streptophyta</taxon>
        <taxon>Embryophyta</taxon>
        <taxon>Tracheophyta</taxon>
        <taxon>Spermatophyta</taxon>
        <taxon>Magnoliopsida</taxon>
        <taxon>Ranunculales</taxon>
        <taxon>Ranunculaceae</taxon>
        <taxon>Coptidoideae</taxon>
        <taxon>Coptis</taxon>
    </lineage>
</organism>